<dbReference type="Pfam" id="PF02152">
    <property type="entry name" value="FolB"/>
    <property type="match status" value="1"/>
</dbReference>
<dbReference type="PANTHER" id="PTHR42844">
    <property type="entry name" value="DIHYDRONEOPTERIN ALDOLASE 1-RELATED"/>
    <property type="match status" value="1"/>
</dbReference>
<evidence type="ECO:0000256" key="3">
    <source>
        <dbReference type="ARBA" id="ARBA00005708"/>
    </source>
</evidence>
<comment type="catalytic activity">
    <reaction evidence="1">
        <text>7,8-dihydroneopterin = 6-hydroxymethyl-7,8-dihydropterin + glycolaldehyde</text>
        <dbReference type="Rhea" id="RHEA:10540"/>
        <dbReference type="ChEBI" id="CHEBI:17001"/>
        <dbReference type="ChEBI" id="CHEBI:17071"/>
        <dbReference type="ChEBI" id="CHEBI:44841"/>
        <dbReference type="EC" id="4.1.2.25"/>
    </reaction>
</comment>
<evidence type="ECO:0000256" key="4">
    <source>
        <dbReference type="ARBA" id="ARBA00013043"/>
    </source>
</evidence>
<feature type="domain" description="Dihydroneopterin aldolase/epimerase" evidence="8">
    <location>
        <begin position="1"/>
        <end position="98"/>
    </location>
</feature>
<evidence type="ECO:0000256" key="2">
    <source>
        <dbReference type="ARBA" id="ARBA00005013"/>
    </source>
</evidence>
<evidence type="ECO:0000256" key="7">
    <source>
        <dbReference type="ARBA" id="ARBA00032903"/>
    </source>
</evidence>
<comment type="pathway">
    <text evidence="2">Cofactor biosynthesis; tetrahydrofolate biosynthesis; 2-amino-4-hydroxy-6-hydroxymethyl-7,8-dihydropteridine diphosphate from 7,8-dihydroneopterin triphosphate: step 3/4.</text>
</comment>
<evidence type="ECO:0000313" key="9">
    <source>
        <dbReference type="EMBL" id="SUZ68168.1"/>
    </source>
</evidence>
<evidence type="ECO:0000259" key="8">
    <source>
        <dbReference type="SMART" id="SM00905"/>
    </source>
</evidence>
<keyword evidence="5" id="KW-0289">Folate biosynthesis</keyword>
<dbReference type="EC" id="4.1.2.25" evidence="4"/>
<keyword evidence="6" id="KW-0456">Lyase</keyword>
<sequence>MHDHEKIKKQKIKFNIVINVNQNTLPNEKDLRSIINYEKITKKLKNLVKNKKYNFLESLAEDSFVEIFKDKRINSVKIKIEKPDAIKNASSAGVEIFKSRSDYERS</sequence>
<dbReference type="GO" id="GO:0004150">
    <property type="term" value="F:dihydroneopterin aldolase activity"/>
    <property type="evidence" value="ECO:0007669"/>
    <property type="project" value="UniProtKB-EC"/>
</dbReference>
<dbReference type="InterPro" id="IPR006157">
    <property type="entry name" value="FolB_dom"/>
</dbReference>
<dbReference type="Gene3D" id="3.30.1130.10">
    <property type="match status" value="1"/>
</dbReference>
<organism evidence="9">
    <name type="scientific">marine metagenome</name>
    <dbReference type="NCBI Taxonomy" id="408172"/>
    <lineage>
        <taxon>unclassified sequences</taxon>
        <taxon>metagenomes</taxon>
        <taxon>ecological metagenomes</taxon>
    </lineage>
</organism>
<evidence type="ECO:0000256" key="1">
    <source>
        <dbReference type="ARBA" id="ARBA00001353"/>
    </source>
</evidence>
<proteinExistence type="inferred from homology"/>
<dbReference type="SUPFAM" id="SSF55620">
    <property type="entry name" value="Tetrahydrobiopterin biosynthesis enzymes-like"/>
    <property type="match status" value="1"/>
</dbReference>
<evidence type="ECO:0000256" key="5">
    <source>
        <dbReference type="ARBA" id="ARBA00022909"/>
    </source>
</evidence>
<dbReference type="GO" id="GO:0046656">
    <property type="term" value="P:folic acid biosynthetic process"/>
    <property type="evidence" value="ECO:0007669"/>
    <property type="project" value="UniProtKB-KW"/>
</dbReference>
<dbReference type="SMART" id="SM00905">
    <property type="entry name" value="FolB"/>
    <property type="match status" value="1"/>
</dbReference>
<name>A0A381PNW1_9ZZZZ</name>
<dbReference type="AlphaFoldDB" id="A0A381PNW1"/>
<reference evidence="9" key="1">
    <citation type="submission" date="2018-05" db="EMBL/GenBank/DDBJ databases">
        <authorList>
            <person name="Lanie J.A."/>
            <person name="Ng W.-L."/>
            <person name="Kazmierczak K.M."/>
            <person name="Andrzejewski T.M."/>
            <person name="Davidsen T.M."/>
            <person name="Wayne K.J."/>
            <person name="Tettelin H."/>
            <person name="Glass J.I."/>
            <person name="Rusch D."/>
            <person name="Podicherti R."/>
            <person name="Tsui H.-C.T."/>
            <person name="Winkler M.E."/>
        </authorList>
    </citation>
    <scope>NUCLEOTIDE SEQUENCE</scope>
</reference>
<comment type="similarity">
    <text evidence="3">Belongs to the DHNA family.</text>
</comment>
<gene>
    <name evidence="9" type="ORF">METZ01_LOCUS21022</name>
</gene>
<dbReference type="InterPro" id="IPR006156">
    <property type="entry name" value="Dihydroneopterin_aldolase"/>
</dbReference>
<dbReference type="InterPro" id="IPR043133">
    <property type="entry name" value="GTP-CH-I_C/QueF"/>
</dbReference>
<dbReference type="EMBL" id="UINC01001032">
    <property type="protein sequence ID" value="SUZ68168.1"/>
    <property type="molecule type" value="Genomic_DNA"/>
</dbReference>
<dbReference type="PANTHER" id="PTHR42844:SF1">
    <property type="entry name" value="DIHYDRONEOPTERIN ALDOLASE 1-RELATED"/>
    <property type="match status" value="1"/>
</dbReference>
<dbReference type="GO" id="GO:0005737">
    <property type="term" value="C:cytoplasm"/>
    <property type="evidence" value="ECO:0007669"/>
    <property type="project" value="TreeGrafter"/>
</dbReference>
<evidence type="ECO:0000256" key="6">
    <source>
        <dbReference type="ARBA" id="ARBA00023239"/>
    </source>
</evidence>
<protein>
    <recommendedName>
        <fullName evidence="4">dihydroneopterin aldolase</fullName>
        <ecNumber evidence="4">4.1.2.25</ecNumber>
    </recommendedName>
    <alternativeName>
        <fullName evidence="7">7,8-dihydroneopterin aldolase</fullName>
    </alternativeName>
</protein>
<dbReference type="NCBIfam" id="TIGR00526">
    <property type="entry name" value="folB_dom"/>
    <property type="match status" value="1"/>
</dbReference>
<accession>A0A381PNW1</accession>